<dbReference type="InterPro" id="IPR008258">
    <property type="entry name" value="Transglycosylase_SLT_dom_1"/>
</dbReference>
<reference evidence="4 5" key="1">
    <citation type="submission" date="2018-03" db="EMBL/GenBank/DDBJ databases">
        <title>Genomic Encyclopedia of Archaeal and Bacterial Type Strains, Phase II (KMG-II): from individual species to whole genera.</title>
        <authorList>
            <person name="Goeker M."/>
        </authorList>
    </citation>
    <scope>NUCLEOTIDE SEQUENCE [LARGE SCALE GENOMIC DNA]</scope>
    <source>
        <strain evidence="4 5">DSM 29318</strain>
    </source>
</reference>
<dbReference type="PROSITE" id="PS00922">
    <property type="entry name" value="TRANSGLYCOSYLASE"/>
    <property type="match status" value="1"/>
</dbReference>
<dbReference type="Gene3D" id="1.10.530.10">
    <property type="match status" value="1"/>
</dbReference>
<feature type="domain" description="Transglycosylase SLT" evidence="3">
    <location>
        <begin position="140"/>
        <end position="229"/>
    </location>
</feature>
<gene>
    <name evidence="4" type="ORF">BCF33_1239</name>
</gene>
<evidence type="ECO:0000313" key="5">
    <source>
        <dbReference type="Proteomes" id="UP000238801"/>
    </source>
</evidence>
<evidence type="ECO:0000259" key="3">
    <source>
        <dbReference type="Pfam" id="PF01464"/>
    </source>
</evidence>
<protein>
    <submittedName>
        <fullName evidence="4">Soluble lytic murein transglycosylase-like protein</fullName>
    </submittedName>
</protein>
<dbReference type="GO" id="GO:0008933">
    <property type="term" value="F:peptidoglycan lytic transglycosylase activity"/>
    <property type="evidence" value="ECO:0007669"/>
    <property type="project" value="InterPro"/>
</dbReference>
<dbReference type="InterPro" id="IPR000189">
    <property type="entry name" value="Transglyc_AS"/>
</dbReference>
<dbReference type="Proteomes" id="UP000238801">
    <property type="component" value="Unassembled WGS sequence"/>
</dbReference>
<proteinExistence type="inferred from homology"/>
<dbReference type="GO" id="GO:0000270">
    <property type="term" value="P:peptidoglycan metabolic process"/>
    <property type="evidence" value="ECO:0007669"/>
    <property type="project" value="InterPro"/>
</dbReference>
<dbReference type="EMBL" id="PVTT01000001">
    <property type="protein sequence ID" value="PRY95617.1"/>
    <property type="molecule type" value="Genomic_DNA"/>
</dbReference>
<dbReference type="InterPro" id="IPR023346">
    <property type="entry name" value="Lysozyme-like_dom_sf"/>
</dbReference>
<keyword evidence="5" id="KW-1185">Reference proteome</keyword>
<dbReference type="PANTHER" id="PTHR37423:SF2">
    <property type="entry name" value="MEMBRANE-BOUND LYTIC MUREIN TRANSGLYCOSYLASE C"/>
    <property type="match status" value="1"/>
</dbReference>
<evidence type="ECO:0000313" key="4">
    <source>
        <dbReference type="EMBL" id="PRY95617.1"/>
    </source>
</evidence>
<dbReference type="Pfam" id="PF01464">
    <property type="entry name" value="SLT"/>
    <property type="match status" value="1"/>
</dbReference>
<comment type="caution">
    <text evidence="4">The sequence shown here is derived from an EMBL/GenBank/DDBJ whole genome shotgun (WGS) entry which is preliminary data.</text>
</comment>
<dbReference type="GO" id="GO:0016020">
    <property type="term" value="C:membrane"/>
    <property type="evidence" value="ECO:0007669"/>
    <property type="project" value="InterPro"/>
</dbReference>
<sequence>MVEWGYEMDAISTGKALALAVVLGASSPGPLGAEPSAFPEFSARRVGLPAAGVARRITVQIVPAPPEAAAPAPAAPAPSRQQAAGWFWTAVDPARAATAGRFDAAVRAVEGGPLRAPSAQALGRMAAAHGGPLLLHSAGTRVSPALALAVMATESAGRAEAVSGAGAQGLMQLIPATAERFGVADPFDPSENVRGGIAYLDWLMRRFDGDAVLALAAYNAGEGAVDDHGGVPPFAETRTYVPKVLAAWRVARLLCATPPELPSDGCAFVVPVSGG</sequence>
<dbReference type="CDD" id="cd00254">
    <property type="entry name" value="LT-like"/>
    <property type="match status" value="1"/>
</dbReference>
<evidence type="ECO:0000256" key="1">
    <source>
        <dbReference type="ARBA" id="ARBA00007734"/>
    </source>
</evidence>
<evidence type="ECO:0000256" key="2">
    <source>
        <dbReference type="ARBA" id="ARBA00009387"/>
    </source>
</evidence>
<dbReference type="PANTHER" id="PTHR37423">
    <property type="entry name" value="SOLUBLE LYTIC MUREIN TRANSGLYCOSYLASE-RELATED"/>
    <property type="match status" value="1"/>
</dbReference>
<organism evidence="4 5">
    <name type="scientific">Hasllibacter halocynthiae</name>
    <dbReference type="NCBI Taxonomy" id="595589"/>
    <lineage>
        <taxon>Bacteria</taxon>
        <taxon>Pseudomonadati</taxon>
        <taxon>Pseudomonadota</taxon>
        <taxon>Alphaproteobacteria</taxon>
        <taxon>Rhodobacterales</taxon>
        <taxon>Roseobacteraceae</taxon>
        <taxon>Hasllibacter</taxon>
    </lineage>
</organism>
<name>A0A2T0X9M1_9RHOB</name>
<dbReference type="SUPFAM" id="SSF53955">
    <property type="entry name" value="Lysozyme-like"/>
    <property type="match status" value="1"/>
</dbReference>
<comment type="similarity">
    <text evidence="1">Belongs to the transglycosylase Slt family.</text>
</comment>
<comment type="similarity">
    <text evidence="2">Belongs to the virb1 family.</text>
</comment>
<dbReference type="AlphaFoldDB" id="A0A2T0X9M1"/>
<accession>A0A2T0X9M1</accession>